<organism evidence="1 2">
    <name type="scientific">Sphingobacterium chuzhouense</name>
    <dbReference type="NCBI Taxonomy" id="1742264"/>
    <lineage>
        <taxon>Bacteria</taxon>
        <taxon>Pseudomonadati</taxon>
        <taxon>Bacteroidota</taxon>
        <taxon>Sphingobacteriia</taxon>
        <taxon>Sphingobacteriales</taxon>
        <taxon>Sphingobacteriaceae</taxon>
        <taxon>Sphingobacterium</taxon>
    </lineage>
</organism>
<dbReference type="Proteomes" id="UP000651112">
    <property type="component" value="Unassembled WGS sequence"/>
</dbReference>
<protein>
    <submittedName>
        <fullName evidence="1">Uncharacterized protein</fullName>
    </submittedName>
</protein>
<dbReference type="EMBL" id="JACNYL010000004">
    <property type="protein sequence ID" value="MBD1423393.1"/>
    <property type="molecule type" value="Genomic_DNA"/>
</dbReference>
<evidence type="ECO:0000313" key="2">
    <source>
        <dbReference type="Proteomes" id="UP000651112"/>
    </source>
</evidence>
<proteinExistence type="predicted"/>
<reference evidence="1 2" key="1">
    <citation type="submission" date="2020-08" db="EMBL/GenBank/DDBJ databases">
        <title>Sphingobacterium sp. DN00404 isolated from aquaculture water.</title>
        <authorList>
            <person name="Zhang M."/>
        </authorList>
    </citation>
    <scope>NUCLEOTIDE SEQUENCE [LARGE SCALE GENOMIC DNA]</scope>
    <source>
        <strain evidence="1 2">KCTC 42746</strain>
    </source>
</reference>
<gene>
    <name evidence="1" type="ORF">H8B21_17650</name>
</gene>
<accession>A0ABR7XWG4</accession>
<keyword evidence="2" id="KW-1185">Reference proteome</keyword>
<evidence type="ECO:0000313" key="1">
    <source>
        <dbReference type="EMBL" id="MBD1423393.1"/>
    </source>
</evidence>
<dbReference type="RefSeq" id="WP_190315168.1">
    <property type="nucleotide sequence ID" value="NZ_JACNYL010000004.1"/>
</dbReference>
<name>A0ABR7XWG4_9SPHI</name>
<comment type="caution">
    <text evidence="1">The sequence shown here is derived from an EMBL/GenBank/DDBJ whole genome shotgun (WGS) entry which is preliminary data.</text>
</comment>
<sequence length="267" mass="31610">MEEKELFYGVKLQMDVCNDQVCLPLEVNLFWDLLGNFHHFSREKNIHFTKFDHDRFVDNDYKKLQEILIDTLSVLRDYEVEELLDKRPNKYSVKVDAVTKPTAPLFSNVTVPGALYTVYTLWHIVNGNIKQELRKYLDENYLKRKWAIYFMTSSNPDYQIYFLKYGSSEDIKRYEDQIFKLIFAEDDYVPHNAIDALGDKFWSTPDKYNPVLTRITALKSHIINRILNIISMPNNQTKAILTTFLKSDRVSDNQKELILKICENEKQ</sequence>